<dbReference type="KEGG" id="mpaf:R5R33_11785"/>
<reference evidence="1 2" key="1">
    <citation type="submission" date="2023-10" db="EMBL/GenBank/DDBJ databases">
        <title>Description of Microbulbifer bruguierae sp. nov., isolated from the sediments of mangrove plant Bruguiera sexangula and comparative genomic analyses of the genus Microbulbifer.</title>
        <authorList>
            <person name="Long M."/>
        </authorList>
    </citation>
    <scope>NUCLEOTIDE SEQUENCE [LARGE SCALE GENOMIC DNA]</scope>
    <source>
        <strain evidence="1 2">SPO729</strain>
    </source>
</reference>
<accession>A0AAU0MX37</accession>
<proteinExistence type="predicted"/>
<evidence type="ECO:0000313" key="2">
    <source>
        <dbReference type="Proteomes" id="UP001302477"/>
    </source>
</evidence>
<name>A0AAU0MX37_9GAMM</name>
<evidence type="ECO:0000313" key="1">
    <source>
        <dbReference type="EMBL" id="WOX04421.1"/>
    </source>
</evidence>
<dbReference type="RefSeq" id="WP_318952900.1">
    <property type="nucleotide sequence ID" value="NZ_CP137555.1"/>
</dbReference>
<gene>
    <name evidence="1" type="ORF">R5R33_11785</name>
</gene>
<dbReference type="AlphaFoldDB" id="A0AAU0MX37"/>
<organism evidence="1 2">
    <name type="scientific">Microbulbifer pacificus</name>
    <dbReference type="NCBI Taxonomy" id="407164"/>
    <lineage>
        <taxon>Bacteria</taxon>
        <taxon>Pseudomonadati</taxon>
        <taxon>Pseudomonadota</taxon>
        <taxon>Gammaproteobacteria</taxon>
        <taxon>Cellvibrionales</taxon>
        <taxon>Microbulbiferaceae</taxon>
        <taxon>Microbulbifer</taxon>
    </lineage>
</organism>
<dbReference type="Proteomes" id="UP001302477">
    <property type="component" value="Chromosome"/>
</dbReference>
<protein>
    <submittedName>
        <fullName evidence="1">Uncharacterized protein</fullName>
    </submittedName>
</protein>
<keyword evidence="2" id="KW-1185">Reference proteome</keyword>
<sequence>MGSNVSFILIWPQTVQPEKGAQRTKGKTMKNAIGKTHHRAMALALVGSLGFAGAASAKEYTINKGEFAGSFITSYLTFAADNRTISTTATGTAGGGGLGEFQSHTVSDFNLLGGPCDSEAEENPLRPELHFSVVQSQVVLTFKNGQVFLKAPPASAEDVPLGCVFFNISPDSDADNIILQDIAGGLELTVTYQIIGGTGEYAGAKGELTSTTTGTVLEFNSVSDGDSWFGGVTGTLKGSFCTDCP</sequence>
<dbReference type="EMBL" id="CP137555">
    <property type="protein sequence ID" value="WOX04421.1"/>
    <property type="molecule type" value="Genomic_DNA"/>
</dbReference>